<feature type="transmembrane region" description="Helical" evidence="5">
    <location>
        <begin position="142"/>
        <end position="165"/>
    </location>
</feature>
<sequence length="262" mass="30600">MALFRMKSMRNSFGYLNISHGIADCFVLIMFIVWFAPMLMLNSELGHTLVGIRLSQLTGLFMCGSVHSAIAIAFSRYVALIHPLRYSIFFTKQRTIKFAAFAWTIALIHHVPNIFPDCFYYFDFRRYAWMYNDTQCGQFLSWFTDLCYGLTMLMLVGGPNLATIFQLHQASKAKSALAIIEAQSIKRQRREWRFFLQAFMSSTIIMIIFMTFHLVKKTMTLRFIHFLTSCLCVILVHGTNRVDRSMSVTVFMIWFMLDEHFI</sequence>
<evidence type="ECO:0000313" key="8">
    <source>
        <dbReference type="Proteomes" id="UP000050794"/>
    </source>
</evidence>
<dbReference type="AlphaFoldDB" id="A0A183VCX7"/>
<name>A0A183VCX7_TOXCA</name>
<keyword evidence="4 5" id="KW-0472">Membrane</keyword>
<protein>
    <submittedName>
        <fullName evidence="9">G_PROTEIN_RECEP_F1_2 domain-containing protein</fullName>
    </submittedName>
</protein>
<accession>A0A183VCX7</accession>
<feature type="transmembrane region" description="Helical" evidence="5">
    <location>
        <begin position="194"/>
        <end position="215"/>
    </location>
</feature>
<dbReference type="Gene3D" id="1.20.1070.10">
    <property type="entry name" value="Rhodopsin 7-helix transmembrane proteins"/>
    <property type="match status" value="1"/>
</dbReference>
<dbReference type="GO" id="GO:0016020">
    <property type="term" value="C:membrane"/>
    <property type="evidence" value="ECO:0007669"/>
    <property type="project" value="UniProtKB-SubCell"/>
</dbReference>
<organism evidence="8 9">
    <name type="scientific">Toxocara canis</name>
    <name type="common">Canine roundworm</name>
    <dbReference type="NCBI Taxonomy" id="6265"/>
    <lineage>
        <taxon>Eukaryota</taxon>
        <taxon>Metazoa</taxon>
        <taxon>Ecdysozoa</taxon>
        <taxon>Nematoda</taxon>
        <taxon>Chromadorea</taxon>
        <taxon>Rhabditida</taxon>
        <taxon>Spirurina</taxon>
        <taxon>Ascaridomorpha</taxon>
        <taxon>Ascaridoidea</taxon>
        <taxon>Toxocaridae</taxon>
        <taxon>Toxocara</taxon>
    </lineage>
</organism>
<evidence type="ECO:0000259" key="6">
    <source>
        <dbReference type="PROSITE" id="PS50262"/>
    </source>
</evidence>
<evidence type="ECO:0000256" key="2">
    <source>
        <dbReference type="ARBA" id="ARBA00022692"/>
    </source>
</evidence>
<evidence type="ECO:0000256" key="1">
    <source>
        <dbReference type="ARBA" id="ARBA00004370"/>
    </source>
</evidence>
<dbReference type="CDD" id="cd00637">
    <property type="entry name" value="7tm_classA_rhodopsin-like"/>
    <property type="match status" value="1"/>
</dbReference>
<feature type="transmembrane region" description="Helical" evidence="5">
    <location>
        <begin position="57"/>
        <end position="79"/>
    </location>
</feature>
<evidence type="ECO:0000313" key="7">
    <source>
        <dbReference type="EMBL" id="VDM49918.1"/>
    </source>
</evidence>
<dbReference type="Proteomes" id="UP000050794">
    <property type="component" value="Unassembled WGS sequence"/>
</dbReference>
<dbReference type="WBParaSite" id="TCNE_0001860101-mRNA-1">
    <property type="protein sequence ID" value="TCNE_0001860101-mRNA-1"/>
    <property type="gene ID" value="TCNE_0001860101"/>
</dbReference>
<proteinExistence type="predicted"/>
<gene>
    <name evidence="7" type="ORF">TCNE_LOCUS18597</name>
</gene>
<dbReference type="SUPFAM" id="SSF81321">
    <property type="entry name" value="Family A G protein-coupled receptor-like"/>
    <property type="match status" value="1"/>
</dbReference>
<evidence type="ECO:0000256" key="3">
    <source>
        <dbReference type="ARBA" id="ARBA00022989"/>
    </source>
</evidence>
<dbReference type="PROSITE" id="PS50262">
    <property type="entry name" value="G_PROTEIN_RECEP_F1_2"/>
    <property type="match status" value="1"/>
</dbReference>
<feature type="transmembrane region" description="Helical" evidence="5">
    <location>
        <begin position="221"/>
        <end position="238"/>
    </location>
</feature>
<dbReference type="InterPro" id="IPR019430">
    <property type="entry name" value="7TM_GPCR_serpentine_rcpt_Srx"/>
</dbReference>
<feature type="transmembrane region" description="Helical" evidence="5">
    <location>
        <begin position="100"/>
        <end position="122"/>
    </location>
</feature>
<dbReference type="InterPro" id="IPR017452">
    <property type="entry name" value="GPCR_Rhodpsn_7TM"/>
</dbReference>
<evidence type="ECO:0000256" key="4">
    <source>
        <dbReference type="ARBA" id="ARBA00023136"/>
    </source>
</evidence>
<feature type="transmembrane region" description="Helical" evidence="5">
    <location>
        <begin position="12"/>
        <end position="37"/>
    </location>
</feature>
<keyword evidence="2 5" id="KW-0812">Transmembrane</keyword>
<feature type="domain" description="G-protein coupled receptors family 1 profile" evidence="6">
    <location>
        <begin position="1"/>
        <end position="215"/>
    </location>
</feature>
<dbReference type="EMBL" id="UYWY01025722">
    <property type="protein sequence ID" value="VDM49918.1"/>
    <property type="molecule type" value="Genomic_DNA"/>
</dbReference>
<dbReference type="PANTHER" id="PTHR23017:SF3">
    <property type="entry name" value="G-PROTEIN COUPLED RECEPTORS FAMILY 1 PROFILE DOMAIN-CONTAINING PROTEIN"/>
    <property type="match status" value="1"/>
</dbReference>
<keyword evidence="3 5" id="KW-1133">Transmembrane helix</keyword>
<keyword evidence="8" id="KW-1185">Reference proteome</keyword>
<dbReference type="PANTHER" id="PTHR23017">
    <property type="entry name" value="SERPENTINE RECEPTOR, CLASS X"/>
    <property type="match status" value="1"/>
</dbReference>
<dbReference type="Pfam" id="PF10328">
    <property type="entry name" value="7TM_GPCR_Srx"/>
    <property type="match status" value="1"/>
</dbReference>
<reference evidence="7 8" key="2">
    <citation type="submission" date="2018-11" db="EMBL/GenBank/DDBJ databases">
        <authorList>
            <consortium name="Pathogen Informatics"/>
        </authorList>
    </citation>
    <scope>NUCLEOTIDE SEQUENCE [LARGE SCALE GENOMIC DNA]</scope>
</reference>
<evidence type="ECO:0000313" key="9">
    <source>
        <dbReference type="WBParaSite" id="TCNE_0001860101-mRNA-1"/>
    </source>
</evidence>
<comment type="subcellular location">
    <subcellularLocation>
        <location evidence="1">Membrane</location>
    </subcellularLocation>
</comment>
<evidence type="ECO:0000256" key="5">
    <source>
        <dbReference type="SAM" id="Phobius"/>
    </source>
</evidence>
<reference evidence="9" key="1">
    <citation type="submission" date="2016-06" db="UniProtKB">
        <authorList>
            <consortium name="WormBaseParasite"/>
        </authorList>
    </citation>
    <scope>IDENTIFICATION</scope>
</reference>